<sequence length="263" mass="29466">MTNAATKTNKEAINIVKARFVRLPSNTSSGRFRDIETGIAQSDACILRDYYCRSGGNEDLDPAYLLGCLDWAYGERFVPNAPMILGNGFINLWRAPDLQPSGATVSKEEVGPFIEFLKRWFPDDNERDYFGWWIAMSVRHQDQKIIATPLLRSEHGVGKGFMAETFLPGLLGKSSAALCHLKDVVGDFNETVEGKTCLVIDEVYRSKKSTTDSLKSIQGNATLTLRRKHQPVVVIDNYINFIITSNDHIPLARISHDRINKNG</sequence>
<dbReference type="InterPro" id="IPR045455">
    <property type="entry name" value="NrS-1_pol-like_helicase"/>
</dbReference>
<dbReference type="Proteomes" id="UP000218731">
    <property type="component" value="Chromosome 1"/>
</dbReference>
<dbReference type="EMBL" id="AP015029">
    <property type="protein sequence ID" value="BAW25118.1"/>
    <property type="molecule type" value="Genomic_DNA"/>
</dbReference>
<reference evidence="2 3" key="1">
    <citation type="submission" date="2015-11" db="EMBL/GenBank/DDBJ databases">
        <title>Complete genome sequencing of a biphenyl-degrading bacterium, Pseudomonas putida KF715 (=NBRC110667).</title>
        <authorList>
            <person name="Suenaga H."/>
            <person name="Fujihara N."/>
            <person name="Watanabe T."/>
            <person name="Hirose J."/>
            <person name="Kimura N."/>
            <person name="Yamazoe A."/>
            <person name="Hosoyama A."/>
            <person name="Shimodaira J."/>
            <person name="Furukawa K."/>
        </authorList>
    </citation>
    <scope>NUCLEOTIDE SEQUENCE [LARGE SCALE GENOMIC DNA]</scope>
    <source>
        <strain evidence="2 3">KF715</strain>
    </source>
</reference>
<accession>A0A1L7NI22</accession>
<dbReference type="AlphaFoldDB" id="A0A1L7NI22"/>
<feature type="domain" description="NrS-1 polymerase-like helicase" evidence="1">
    <location>
        <begin position="151"/>
        <end position="252"/>
    </location>
</feature>
<dbReference type="Gene3D" id="3.40.50.300">
    <property type="entry name" value="P-loop containing nucleotide triphosphate hydrolases"/>
    <property type="match status" value="1"/>
</dbReference>
<name>A0A1L7NI22_PSEPU</name>
<evidence type="ECO:0000259" key="1">
    <source>
        <dbReference type="Pfam" id="PF19263"/>
    </source>
</evidence>
<proteinExistence type="predicted"/>
<protein>
    <recommendedName>
        <fullName evidence="1">NrS-1 polymerase-like helicase domain-containing protein</fullName>
    </recommendedName>
</protein>
<evidence type="ECO:0000313" key="3">
    <source>
        <dbReference type="Proteomes" id="UP000218731"/>
    </source>
</evidence>
<evidence type="ECO:0000313" key="2">
    <source>
        <dbReference type="EMBL" id="BAW25118.1"/>
    </source>
</evidence>
<dbReference type="RefSeq" id="WP_231995289.1">
    <property type="nucleotide sequence ID" value="NZ_AP015029.1"/>
</dbReference>
<dbReference type="Pfam" id="PF19263">
    <property type="entry name" value="DUF5906"/>
    <property type="match status" value="1"/>
</dbReference>
<organism evidence="2 3">
    <name type="scientific">Pseudomonas putida</name>
    <name type="common">Arthrobacter siderocapsulatus</name>
    <dbReference type="NCBI Taxonomy" id="303"/>
    <lineage>
        <taxon>Bacteria</taxon>
        <taxon>Pseudomonadati</taxon>
        <taxon>Pseudomonadota</taxon>
        <taxon>Gammaproteobacteria</taxon>
        <taxon>Pseudomonadales</taxon>
        <taxon>Pseudomonadaceae</taxon>
        <taxon>Pseudomonas</taxon>
    </lineage>
</organism>
<gene>
    <name evidence="2" type="ORF">KF715C_ch45450</name>
</gene>
<dbReference type="InterPro" id="IPR027417">
    <property type="entry name" value="P-loop_NTPase"/>
</dbReference>